<dbReference type="GO" id="GO:0008270">
    <property type="term" value="F:zinc ion binding"/>
    <property type="evidence" value="ECO:0007669"/>
    <property type="project" value="InterPro"/>
</dbReference>
<dbReference type="Gene3D" id="3.20.20.150">
    <property type="entry name" value="Divalent-metal-dependent TIM barrel enzymes"/>
    <property type="match status" value="1"/>
</dbReference>
<dbReference type="PROSITE" id="PS51432">
    <property type="entry name" value="AP_NUCLEASE_F2_4"/>
    <property type="match status" value="1"/>
</dbReference>
<dbReference type="InterPro" id="IPR001719">
    <property type="entry name" value="AP_endonuc_2"/>
</dbReference>
<dbReference type="PROSITE" id="PS00731">
    <property type="entry name" value="AP_NUCLEASE_F2_3"/>
    <property type="match status" value="1"/>
</dbReference>
<dbReference type="InterPro" id="IPR036237">
    <property type="entry name" value="Xyl_isomerase-like_sf"/>
</dbReference>
<accession>A0A481Z1A1</accession>
<evidence type="ECO:0000259" key="8">
    <source>
        <dbReference type="Pfam" id="PF01261"/>
    </source>
</evidence>
<keyword evidence="9" id="KW-0540">Nuclease</keyword>
<keyword evidence="6" id="KW-0862">Zinc</keyword>
<proteinExistence type="inferred from homology"/>
<dbReference type="GO" id="GO:0003906">
    <property type="term" value="F:DNA-(apurinic or apyrimidinic site) endonuclease activity"/>
    <property type="evidence" value="ECO:0007669"/>
    <property type="project" value="TreeGrafter"/>
</dbReference>
<evidence type="ECO:0000256" key="3">
    <source>
        <dbReference type="ARBA" id="ARBA00022723"/>
    </source>
</evidence>
<comment type="cofactor">
    <cofactor evidence="1">
        <name>Zn(2+)</name>
        <dbReference type="ChEBI" id="CHEBI:29105"/>
    </cofactor>
</comment>
<evidence type="ECO:0000256" key="1">
    <source>
        <dbReference type="ARBA" id="ARBA00001947"/>
    </source>
</evidence>
<dbReference type="Pfam" id="PF01261">
    <property type="entry name" value="AP_endonuc_2"/>
    <property type="match status" value="1"/>
</dbReference>
<sequence length="429" mass="50202">MKKYVLAHFDLSKIGIVIPIFTQKSRPKTEYNTTKVYIDIIVSEKNKWKEKIEQLSKKNPFNHMFKPKEQKKYISFYNVFSDYNASGDKIYNQVIEYHGHIFKINAYDTKCLYIYFKRSIFKNYFEYILTKAIILNGILISAGVNIKKIKIIIVRTGQIISIDTASVKIDQILSTLDQLIDQYENMKQEHIFFEKIGWCHQPFTLFKQIYSYPTQIYFNNQDQLINFEKMIRTPFSGTIFIHSPNNINTCSSEKWFIGLVRRELHICEEYGIKGAVIHVGKSLNVPIEYALKQMQKNLIDFVRYTSFDQRGVLLLETPAGQKTEVLTTPELLGKFFNKIPSSYREKIKICLDTCHVFATGYLPHVYLKKIVSIIGENNIGLVHFNDSVYPKNSHIDRHAPIGEGYIPISSLNKVRTWCEQRNISMIREY</sequence>
<dbReference type="GO" id="GO:0006284">
    <property type="term" value="P:base-excision repair"/>
    <property type="evidence" value="ECO:0007669"/>
    <property type="project" value="TreeGrafter"/>
</dbReference>
<evidence type="ECO:0000313" key="9">
    <source>
        <dbReference type="EMBL" id="QBK89497.1"/>
    </source>
</evidence>
<dbReference type="InterPro" id="IPR013022">
    <property type="entry name" value="Xyl_isomerase-like_TIM-brl"/>
</dbReference>
<dbReference type="GO" id="GO:0008081">
    <property type="term" value="F:phosphoric diester hydrolase activity"/>
    <property type="evidence" value="ECO:0007669"/>
    <property type="project" value="TreeGrafter"/>
</dbReference>
<dbReference type="PANTHER" id="PTHR21445">
    <property type="entry name" value="ENDONUCLEASE IV ENDODEOXYRIBONUCLEASE IV"/>
    <property type="match status" value="1"/>
</dbReference>
<evidence type="ECO:0000256" key="4">
    <source>
        <dbReference type="ARBA" id="ARBA00022763"/>
    </source>
</evidence>
<evidence type="ECO:0000256" key="2">
    <source>
        <dbReference type="ARBA" id="ARBA00005340"/>
    </source>
</evidence>
<keyword evidence="5" id="KW-0378">Hydrolase</keyword>
<dbReference type="GO" id="GO:0003677">
    <property type="term" value="F:DNA binding"/>
    <property type="evidence" value="ECO:0007669"/>
    <property type="project" value="InterPro"/>
</dbReference>
<organism evidence="9">
    <name type="scientific">Pithovirus LCPAC001</name>
    <dbReference type="NCBI Taxonomy" id="2506585"/>
    <lineage>
        <taxon>Viruses</taxon>
        <taxon>Pithoviruses</taxon>
    </lineage>
</organism>
<protein>
    <submittedName>
        <fullName evidence="9">AP (Apurinic) endonuclease family 2</fullName>
    </submittedName>
</protein>
<keyword evidence="9" id="KW-0255">Endonuclease</keyword>
<dbReference type="PANTHER" id="PTHR21445:SF0">
    <property type="entry name" value="APURINIC-APYRIMIDINIC ENDONUCLEASE"/>
    <property type="match status" value="1"/>
</dbReference>
<name>A0A481Z1A1_9VIRU</name>
<evidence type="ECO:0000256" key="6">
    <source>
        <dbReference type="ARBA" id="ARBA00022833"/>
    </source>
</evidence>
<dbReference type="SMART" id="SM00518">
    <property type="entry name" value="AP2Ec"/>
    <property type="match status" value="1"/>
</dbReference>
<reference evidence="9" key="1">
    <citation type="journal article" date="2019" name="MBio">
        <title>Virus Genomes from Deep Sea Sediments Expand the Ocean Megavirome and Support Independent Origins of Viral Gigantism.</title>
        <authorList>
            <person name="Backstrom D."/>
            <person name="Yutin N."/>
            <person name="Jorgensen S.L."/>
            <person name="Dharamshi J."/>
            <person name="Homa F."/>
            <person name="Zaremba-Niedwiedzka K."/>
            <person name="Spang A."/>
            <person name="Wolf Y.I."/>
            <person name="Koonin E.V."/>
            <person name="Ettema T.J."/>
        </authorList>
    </citation>
    <scope>NUCLEOTIDE SEQUENCE</scope>
</reference>
<feature type="domain" description="Xylose isomerase-like TIM barrel" evidence="8">
    <location>
        <begin position="239"/>
        <end position="411"/>
    </location>
</feature>
<keyword evidence="7" id="KW-0234">DNA repair</keyword>
<comment type="similarity">
    <text evidence="2">Belongs to the AP endonuclease 2 family.</text>
</comment>
<dbReference type="InterPro" id="IPR018246">
    <property type="entry name" value="AP_endonuc_F2_Zn_BS"/>
</dbReference>
<dbReference type="SUPFAM" id="SSF51658">
    <property type="entry name" value="Xylose isomerase-like"/>
    <property type="match status" value="1"/>
</dbReference>
<evidence type="ECO:0000256" key="7">
    <source>
        <dbReference type="ARBA" id="ARBA00023204"/>
    </source>
</evidence>
<dbReference type="EMBL" id="MK500427">
    <property type="protein sequence ID" value="QBK89497.1"/>
    <property type="molecule type" value="Genomic_DNA"/>
</dbReference>
<evidence type="ECO:0000256" key="5">
    <source>
        <dbReference type="ARBA" id="ARBA00022801"/>
    </source>
</evidence>
<keyword evidence="3" id="KW-0479">Metal-binding</keyword>
<keyword evidence="4" id="KW-0227">DNA damage</keyword>
<gene>
    <name evidence="9" type="ORF">LCPAC001_00070</name>
</gene>